<dbReference type="GO" id="GO:0003700">
    <property type="term" value="F:DNA-binding transcription factor activity"/>
    <property type="evidence" value="ECO:0007669"/>
    <property type="project" value="InterPro"/>
</dbReference>
<keyword evidence="4" id="KW-0804">Transcription</keyword>
<keyword evidence="3 6" id="KW-0238">DNA-binding</keyword>
<dbReference type="PANTHER" id="PTHR30346">
    <property type="entry name" value="TRANSCRIPTIONAL DUAL REGULATOR HCAR-RELATED"/>
    <property type="match status" value="1"/>
</dbReference>
<dbReference type="OrthoDB" id="3171102at2"/>
<evidence type="ECO:0000259" key="5">
    <source>
        <dbReference type="PROSITE" id="PS50931"/>
    </source>
</evidence>
<dbReference type="InterPro" id="IPR036390">
    <property type="entry name" value="WH_DNA-bd_sf"/>
</dbReference>
<dbReference type="Pfam" id="PF00126">
    <property type="entry name" value="HTH_1"/>
    <property type="match status" value="1"/>
</dbReference>
<dbReference type="AlphaFoldDB" id="A0A2T0THJ4"/>
<dbReference type="EMBL" id="PVTF01000002">
    <property type="protein sequence ID" value="PRY45085.1"/>
    <property type="molecule type" value="Genomic_DNA"/>
</dbReference>
<reference evidence="6 7" key="1">
    <citation type="submission" date="2018-03" db="EMBL/GenBank/DDBJ databases">
        <title>Genomic Encyclopedia of Archaeal and Bacterial Type Strains, Phase II (KMG-II): from individual species to whole genera.</title>
        <authorList>
            <person name="Goeker M."/>
        </authorList>
    </citation>
    <scope>NUCLEOTIDE SEQUENCE [LARGE SCALE GENOMIC DNA]</scope>
    <source>
        <strain evidence="6 7">DSM 44720</strain>
    </source>
</reference>
<evidence type="ECO:0000256" key="1">
    <source>
        <dbReference type="ARBA" id="ARBA00009437"/>
    </source>
</evidence>
<dbReference type="InterPro" id="IPR000847">
    <property type="entry name" value="LysR_HTH_N"/>
</dbReference>
<comment type="caution">
    <text evidence="6">The sequence shown here is derived from an EMBL/GenBank/DDBJ whole genome shotgun (WGS) entry which is preliminary data.</text>
</comment>
<proteinExistence type="inferred from homology"/>
<keyword evidence="7" id="KW-1185">Reference proteome</keyword>
<organism evidence="6 7">
    <name type="scientific">Umezawaea tangerina</name>
    <dbReference type="NCBI Taxonomy" id="84725"/>
    <lineage>
        <taxon>Bacteria</taxon>
        <taxon>Bacillati</taxon>
        <taxon>Actinomycetota</taxon>
        <taxon>Actinomycetes</taxon>
        <taxon>Pseudonocardiales</taxon>
        <taxon>Pseudonocardiaceae</taxon>
        <taxon>Umezawaea</taxon>
    </lineage>
</organism>
<evidence type="ECO:0000313" key="6">
    <source>
        <dbReference type="EMBL" id="PRY45085.1"/>
    </source>
</evidence>
<dbReference type="RefSeq" id="WP_106186628.1">
    <property type="nucleotide sequence ID" value="NZ_PVTF01000002.1"/>
</dbReference>
<dbReference type="SUPFAM" id="SSF53850">
    <property type="entry name" value="Periplasmic binding protein-like II"/>
    <property type="match status" value="1"/>
</dbReference>
<dbReference type="Proteomes" id="UP000239494">
    <property type="component" value="Unassembled WGS sequence"/>
</dbReference>
<dbReference type="InterPro" id="IPR036388">
    <property type="entry name" value="WH-like_DNA-bd_sf"/>
</dbReference>
<dbReference type="InterPro" id="IPR005119">
    <property type="entry name" value="LysR_subst-bd"/>
</dbReference>
<keyword evidence="2" id="KW-0805">Transcription regulation</keyword>
<comment type="similarity">
    <text evidence="1">Belongs to the LysR transcriptional regulatory family.</text>
</comment>
<accession>A0A2T0THJ4</accession>
<dbReference type="PANTHER" id="PTHR30346:SF30">
    <property type="entry name" value="SMALL NEUTRAL PROTEASE REGULATORY PROTEIN"/>
    <property type="match status" value="1"/>
</dbReference>
<evidence type="ECO:0000256" key="4">
    <source>
        <dbReference type="ARBA" id="ARBA00023163"/>
    </source>
</evidence>
<dbReference type="Pfam" id="PF03466">
    <property type="entry name" value="LysR_substrate"/>
    <property type="match status" value="1"/>
</dbReference>
<gene>
    <name evidence="6" type="ORF">CLV43_102650</name>
</gene>
<sequence>MRLELRHLHVVLAVAAAGSIRRAATSLKIAQPGLTAQLRRIERTFGGQLFVRAPNGVALTDLGEHVVLRAQEVVDKFDDLCATARKIAERSQPASIQLGGVTGALIPQLVSAVREVLPEQDITTQMERTGEAVMDHVRTEKLDLAVMAEFARTPPQLPFGVHRRPLLTEPVFVALPAGHRLADRSELDLTDLSGEWWTMPEESVGGPRSTFQLTCEAAGFTPRFAHFGADLATALELVRSENTVAGVHPAIHDVAGIVVKPLAGNPLHRRLVLVWPETSALADVIDRVHSGFITGYLHRTHRSALYSRWWNAGGEEFALGSE</sequence>
<dbReference type="PROSITE" id="PS50931">
    <property type="entry name" value="HTH_LYSR"/>
    <property type="match status" value="1"/>
</dbReference>
<dbReference type="Gene3D" id="1.10.10.10">
    <property type="entry name" value="Winged helix-like DNA-binding domain superfamily/Winged helix DNA-binding domain"/>
    <property type="match status" value="1"/>
</dbReference>
<dbReference type="GO" id="GO:0003677">
    <property type="term" value="F:DNA binding"/>
    <property type="evidence" value="ECO:0007669"/>
    <property type="project" value="UniProtKB-KW"/>
</dbReference>
<dbReference type="PRINTS" id="PR00039">
    <property type="entry name" value="HTHLYSR"/>
</dbReference>
<name>A0A2T0THJ4_9PSEU</name>
<evidence type="ECO:0000313" key="7">
    <source>
        <dbReference type="Proteomes" id="UP000239494"/>
    </source>
</evidence>
<protein>
    <submittedName>
        <fullName evidence="6">DNA-binding transcriptional LysR family regulator</fullName>
    </submittedName>
</protein>
<dbReference type="SUPFAM" id="SSF46785">
    <property type="entry name" value="Winged helix' DNA-binding domain"/>
    <property type="match status" value="1"/>
</dbReference>
<evidence type="ECO:0000256" key="3">
    <source>
        <dbReference type="ARBA" id="ARBA00023125"/>
    </source>
</evidence>
<dbReference type="Gene3D" id="3.40.190.10">
    <property type="entry name" value="Periplasmic binding protein-like II"/>
    <property type="match status" value="2"/>
</dbReference>
<feature type="domain" description="HTH lysR-type" evidence="5">
    <location>
        <begin position="3"/>
        <end position="60"/>
    </location>
</feature>
<dbReference type="GO" id="GO:0032993">
    <property type="term" value="C:protein-DNA complex"/>
    <property type="evidence" value="ECO:0007669"/>
    <property type="project" value="TreeGrafter"/>
</dbReference>
<evidence type="ECO:0000256" key="2">
    <source>
        <dbReference type="ARBA" id="ARBA00023015"/>
    </source>
</evidence>